<dbReference type="KEGG" id="cmic:caldi_08440"/>
<feature type="domain" description="SAF" evidence="2">
    <location>
        <begin position="37"/>
        <end position="99"/>
    </location>
</feature>
<dbReference type="Proteomes" id="UP001163687">
    <property type="component" value="Chromosome"/>
</dbReference>
<keyword evidence="1" id="KW-0732">Signal</keyword>
<evidence type="ECO:0000256" key="1">
    <source>
        <dbReference type="SAM" id="SignalP"/>
    </source>
</evidence>
<dbReference type="SMART" id="SM00858">
    <property type="entry name" value="SAF"/>
    <property type="match status" value="1"/>
</dbReference>
<proteinExistence type="predicted"/>
<evidence type="ECO:0000313" key="4">
    <source>
        <dbReference type="Proteomes" id="UP001163687"/>
    </source>
</evidence>
<sequence length="222" mass="22982">MYLRKPYALLLSFTVASASALFLFRQAQAIGPGEEPVPVVFAKAHVRALQPLPAAALEVREIPRRAAPAEALAGVDQAAGKVAAQDILPGQVLLPGMLIDAPMRRGLLEGEVAFEVPLAQNTGLYLRPGDSVDVIATPQNRAQSGQPPQEAAAQIVARGLRVVALKTSSGADVDPDKAPGGLMGVAGGPAVAVLAVPADLVPLLAWHLEAAKVRLVVDPWAA</sequence>
<feature type="signal peptide" evidence="1">
    <location>
        <begin position="1"/>
        <end position="29"/>
    </location>
</feature>
<keyword evidence="4" id="KW-1185">Reference proteome</keyword>
<dbReference type="Pfam" id="PF16976">
    <property type="entry name" value="RcpC"/>
    <property type="match status" value="1"/>
</dbReference>
<name>A0AA35CJR9_9FIRM</name>
<dbReference type="EMBL" id="AP025628">
    <property type="protein sequence ID" value="BDG59754.1"/>
    <property type="molecule type" value="Genomic_DNA"/>
</dbReference>
<gene>
    <name evidence="3" type="ORF">caldi_08440</name>
</gene>
<feature type="chain" id="PRO_5041330854" description="SAF domain-containing protein" evidence="1">
    <location>
        <begin position="30"/>
        <end position="222"/>
    </location>
</feature>
<dbReference type="InterPro" id="IPR031571">
    <property type="entry name" value="RcpC_dom"/>
</dbReference>
<accession>A0AA35CJR9</accession>
<protein>
    <recommendedName>
        <fullName evidence="2">SAF domain-containing protein</fullName>
    </recommendedName>
</protein>
<dbReference type="CDD" id="cd11614">
    <property type="entry name" value="SAF_CpaB_FlgA_like"/>
    <property type="match status" value="1"/>
</dbReference>
<reference evidence="3" key="1">
    <citation type="submission" date="2022-03" db="EMBL/GenBank/DDBJ databases">
        <title>Complete genome sequence of Caldinitratiruptor microaerophilus.</title>
        <authorList>
            <person name="Mukaiyama R."/>
            <person name="Nishiyama T."/>
            <person name="Ueda K."/>
        </authorList>
    </citation>
    <scope>NUCLEOTIDE SEQUENCE</scope>
    <source>
        <strain evidence="3">JCM 16183</strain>
    </source>
</reference>
<organism evidence="3 4">
    <name type="scientific">Caldinitratiruptor microaerophilus</name>
    <dbReference type="NCBI Taxonomy" id="671077"/>
    <lineage>
        <taxon>Bacteria</taxon>
        <taxon>Bacillati</taxon>
        <taxon>Bacillota</taxon>
        <taxon>Clostridia</taxon>
        <taxon>Eubacteriales</taxon>
        <taxon>Symbiobacteriaceae</taxon>
        <taxon>Caldinitratiruptor</taxon>
    </lineage>
</organism>
<dbReference type="Pfam" id="PF08666">
    <property type="entry name" value="SAF"/>
    <property type="match status" value="1"/>
</dbReference>
<dbReference type="RefSeq" id="WP_264843853.1">
    <property type="nucleotide sequence ID" value="NZ_AP025628.1"/>
</dbReference>
<dbReference type="InterPro" id="IPR017592">
    <property type="entry name" value="Pilus_assmbl_Flp-typ_CpaB"/>
</dbReference>
<dbReference type="AlphaFoldDB" id="A0AA35CJR9"/>
<evidence type="ECO:0000259" key="2">
    <source>
        <dbReference type="SMART" id="SM00858"/>
    </source>
</evidence>
<evidence type="ECO:0000313" key="3">
    <source>
        <dbReference type="EMBL" id="BDG59754.1"/>
    </source>
</evidence>
<dbReference type="InterPro" id="IPR013974">
    <property type="entry name" value="SAF"/>
</dbReference>
<dbReference type="NCBIfam" id="TIGR03177">
    <property type="entry name" value="pilus_cpaB"/>
    <property type="match status" value="1"/>
</dbReference>